<keyword evidence="3 19" id="KW-0963">Cytoplasm</keyword>
<evidence type="ECO:0000256" key="16">
    <source>
        <dbReference type="ARBA" id="ARBA00075337"/>
    </source>
</evidence>
<dbReference type="AlphaFoldDB" id="K9B5V8"/>
<feature type="domain" description="THUMP" evidence="20">
    <location>
        <begin position="61"/>
        <end position="165"/>
    </location>
</feature>
<comment type="subcellular location">
    <subcellularLocation>
        <location evidence="1 19">Cytoplasm</location>
    </subcellularLocation>
</comment>
<evidence type="ECO:0000256" key="17">
    <source>
        <dbReference type="ARBA" id="ARBA00077849"/>
    </source>
</evidence>
<feature type="binding site" evidence="19">
    <location>
        <position position="265"/>
    </location>
    <ligand>
        <name>ATP</name>
        <dbReference type="ChEBI" id="CHEBI:30616"/>
    </ligand>
</feature>
<dbReference type="GO" id="GO:0140741">
    <property type="term" value="F:tRNA-uracil-4 sulfurtransferase activity"/>
    <property type="evidence" value="ECO:0007669"/>
    <property type="project" value="UniProtKB-EC"/>
</dbReference>
<dbReference type="GO" id="GO:0004810">
    <property type="term" value="F:CCA tRNA nucleotidyltransferase activity"/>
    <property type="evidence" value="ECO:0007669"/>
    <property type="project" value="InterPro"/>
</dbReference>
<dbReference type="InterPro" id="IPR054173">
    <property type="entry name" value="ThiI_fer"/>
</dbReference>
<dbReference type="NCBIfam" id="TIGR00342">
    <property type="entry name" value="tRNA uracil 4-sulfurtransferase ThiI"/>
    <property type="match status" value="1"/>
</dbReference>
<evidence type="ECO:0000256" key="13">
    <source>
        <dbReference type="ARBA" id="ARBA00061472"/>
    </source>
</evidence>
<dbReference type="SUPFAM" id="SSF143437">
    <property type="entry name" value="THUMP domain-like"/>
    <property type="match status" value="1"/>
</dbReference>
<dbReference type="Proteomes" id="UP000009885">
    <property type="component" value="Unassembled WGS sequence"/>
</dbReference>
<feature type="binding site" evidence="19">
    <location>
        <position position="287"/>
    </location>
    <ligand>
        <name>ATP</name>
        <dbReference type="ChEBI" id="CHEBI:30616"/>
    </ligand>
</feature>
<evidence type="ECO:0000256" key="8">
    <source>
        <dbReference type="ARBA" id="ARBA00022884"/>
    </source>
</evidence>
<accession>K9B5V8</accession>
<dbReference type="InterPro" id="IPR014729">
    <property type="entry name" value="Rossmann-like_a/b/a_fold"/>
</dbReference>
<dbReference type="GO" id="GO:0000049">
    <property type="term" value="F:tRNA binding"/>
    <property type="evidence" value="ECO:0007669"/>
    <property type="project" value="UniProtKB-UniRule"/>
</dbReference>
<dbReference type="OrthoDB" id="9773948at2"/>
<dbReference type="Pfam" id="PF02568">
    <property type="entry name" value="ThiI"/>
    <property type="match status" value="1"/>
</dbReference>
<evidence type="ECO:0000256" key="15">
    <source>
        <dbReference type="ARBA" id="ARBA00071867"/>
    </source>
</evidence>
<sequence>MKYDHILVRYGELTLKQNNRKMFVNQLRSNVRQALIPLKGYEVKANRDRMYIEIDDNVDVDEMINRVTNVYGVRSASPVVKLEKTMDAVYEQAVAFSQTFNAGDTFKIEVKRSDKNFEFDTFQIQRQVGGAVLKANENLTVDVKNPDHAIKVEVRLDAIYMYDTIVKGVGGLPVGTGGKTLLMLSGGIDSPVAGMEVMRRGVTIEAIHFHSPPFTSEKAKEKVIELTKIMASRVGPIKLHIVPFTEVQKQIHKVVHERYTMTSTRRMMMRIADKVVHQIEADAIVNGENLGQVASQTLKSMYAINNVTSTPVLRPLLTLDKDEIVEKARAIGTFETSIQPFEDCCTIFTPKNPVTEPQFDKVVQYESVYNFDEMIDRAVDNIETLEIDKDYDVNKDEKADWMSDLF</sequence>
<keyword evidence="22" id="KW-1185">Reference proteome</keyword>
<evidence type="ECO:0000256" key="1">
    <source>
        <dbReference type="ARBA" id="ARBA00004496"/>
    </source>
</evidence>
<dbReference type="HAMAP" id="MF_00021">
    <property type="entry name" value="ThiI"/>
    <property type="match status" value="1"/>
</dbReference>
<dbReference type="Pfam" id="PF02926">
    <property type="entry name" value="THUMP"/>
    <property type="match status" value="1"/>
</dbReference>
<evidence type="ECO:0000256" key="5">
    <source>
        <dbReference type="ARBA" id="ARBA00022679"/>
    </source>
</evidence>
<feature type="binding site" evidence="19">
    <location>
        <begin position="208"/>
        <end position="209"/>
    </location>
    <ligand>
        <name>ATP</name>
        <dbReference type="ChEBI" id="CHEBI:30616"/>
    </ligand>
</feature>
<keyword evidence="8 19" id="KW-0694">RNA-binding</keyword>
<dbReference type="PANTHER" id="PTHR43209:SF1">
    <property type="entry name" value="TRNA SULFURTRANSFERASE"/>
    <property type="match status" value="1"/>
</dbReference>
<evidence type="ECO:0000256" key="9">
    <source>
        <dbReference type="ARBA" id="ARBA00022977"/>
    </source>
</evidence>
<dbReference type="CDD" id="cd11716">
    <property type="entry name" value="THUMP_ThiI"/>
    <property type="match status" value="1"/>
</dbReference>
<evidence type="ECO:0000256" key="19">
    <source>
        <dbReference type="HAMAP-Rule" id="MF_00021"/>
    </source>
</evidence>
<keyword evidence="7 19" id="KW-0067">ATP-binding</keyword>
<evidence type="ECO:0000256" key="7">
    <source>
        <dbReference type="ARBA" id="ARBA00022840"/>
    </source>
</evidence>
<comment type="similarity">
    <text evidence="13 19">Belongs to the ThiI family.</text>
</comment>
<dbReference type="eggNOG" id="COG0301">
    <property type="taxonomic scope" value="Bacteria"/>
</dbReference>
<evidence type="ECO:0000313" key="21">
    <source>
        <dbReference type="EMBL" id="EKU50222.1"/>
    </source>
</evidence>
<evidence type="ECO:0000256" key="12">
    <source>
        <dbReference type="ARBA" id="ARBA00058382"/>
    </source>
</evidence>
<dbReference type="EC" id="2.8.1.4" evidence="14 19"/>
<feature type="binding site" evidence="19">
    <location>
        <position position="296"/>
    </location>
    <ligand>
        <name>ATP</name>
        <dbReference type="ChEBI" id="CHEBI:30616"/>
    </ligand>
</feature>
<evidence type="ECO:0000256" key="6">
    <source>
        <dbReference type="ARBA" id="ARBA00022741"/>
    </source>
</evidence>
<dbReference type="InterPro" id="IPR049961">
    <property type="entry name" value="ThiI_N"/>
</dbReference>
<dbReference type="GO" id="GO:0005829">
    <property type="term" value="C:cytosol"/>
    <property type="evidence" value="ECO:0007669"/>
    <property type="project" value="TreeGrafter"/>
</dbReference>
<evidence type="ECO:0000313" key="22">
    <source>
        <dbReference type="Proteomes" id="UP000009885"/>
    </source>
</evidence>
<comment type="catalytic activity">
    <reaction evidence="11 19">
        <text>[ThiS sulfur-carrier protein]-C-terminal Gly-Gly-AMP + S-sulfanyl-L-cysteinyl-[cysteine desulfurase] + AH2 = [ThiS sulfur-carrier protein]-C-terminal-Gly-aminoethanethioate + L-cysteinyl-[cysteine desulfurase] + A + AMP + 2 H(+)</text>
        <dbReference type="Rhea" id="RHEA:43340"/>
        <dbReference type="Rhea" id="RHEA-COMP:12157"/>
        <dbReference type="Rhea" id="RHEA-COMP:12158"/>
        <dbReference type="Rhea" id="RHEA-COMP:12910"/>
        <dbReference type="Rhea" id="RHEA-COMP:19908"/>
        <dbReference type="ChEBI" id="CHEBI:13193"/>
        <dbReference type="ChEBI" id="CHEBI:15378"/>
        <dbReference type="ChEBI" id="CHEBI:17499"/>
        <dbReference type="ChEBI" id="CHEBI:29950"/>
        <dbReference type="ChEBI" id="CHEBI:61963"/>
        <dbReference type="ChEBI" id="CHEBI:90618"/>
        <dbReference type="ChEBI" id="CHEBI:232372"/>
        <dbReference type="ChEBI" id="CHEBI:456215"/>
    </reaction>
</comment>
<feature type="binding site" evidence="19">
    <location>
        <begin position="183"/>
        <end position="184"/>
    </location>
    <ligand>
        <name>ATP</name>
        <dbReference type="ChEBI" id="CHEBI:30616"/>
    </ligand>
</feature>
<dbReference type="InterPro" id="IPR003720">
    <property type="entry name" value="tRNA_STrfase"/>
</dbReference>
<evidence type="ECO:0000256" key="3">
    <source>
        <dbReference type="ARBA" id="ARBA00022490"/>
    </source>
</evidence>
<dbReference type="InterPro" id="IPR050102">
    <property type="entry name" value="tRNA_sulfurtransferase_ThiI"/>
</dbReference>
<dbReference type="InterPro" id="IPR049962">
    <property type="entry name" value="THUMP_ThiI"/>
</dbReference>
<dbReference type="SUPFAM" id="SSF52402">
    <property type="entry name" value="Adenine nucleotide alpha hydrolases-like"/>
    <property type="match status" value="1"/>
</dbReference>
<keyword evidence="5 19" id="KW-0808">Transferase</keyword>
<dbReference type="CDD" id="cd01712">
    <property type="entry name" value="PPase_ThiI"/>
    <property type="match status" value="1"/>
</dbReference>
<protein>
    <recommendedName>
        <fullName evidence="15 19">Probable tRNA sulfurtransferase</fullName>
        <ecNumber evidence="14 19">2.8.1.4</ecNumber>
    </recommendedName>
    <alternativeName>
        <fullName evidence="16 19">Sulfur carrier protein ThiS sulfurtransferase</fullName>
    </alternativeName>
    <alternativeName>
        <fullName evidence="17 19">Thiamine biosynthesis protein ThiI</fullName>
    </alternativeName>
    <alternativeName>
        <fullName evidence="18 19">tRNA 4-thiouridine synthase</fullName>
    </alternativeName>
</protein>
<dbReference type="GO" id="GO:0002937">
    <property type="term" value="P:tRNA 4-thiouridine biosynthesis"/>
    <property type="evidence" value="ECO:0007669"/>
    <property type="project" value="TreeGrafter"/>
</dbReference>
<gene>
    <name evidence="19" type="primary">thiI</name>
    <name evidence="21" type="ORF">C273_01220</name>
</gene>
<evidence type="ECO:0000256" key="10">
    <source>
        <dbReference type="ARBA" id="ARBA00050570"/>
    </source>
</evidence>
<dbReference type="STRING" id="1229783.C273_01220"/>
<evidence type="ECO:0000256" key="2">
    <source>
        <dbReference type="ARBA" id="ARBA00004948"/>
    </source>
</evidence>
<dbReference type="InterPro" id="IPR020536">
    <property type="entry name" value="ThiI_AANH"/>
</dbReference>
<evidence type="ECO:0000259" key="20">
    <source>
        <dbReference type="PROSITE" id="PS51165"/>
    </source>
</evidence>
<dbReference type="InterPro" id="IPR004114">
    <property type="entry name" value="THUMP_dom"/>
</dbReference>
<comment type="pathway">
    <text evidence="2 19">Cofactor biosynthesis; thiamine diphosphate biosynthesis.</text>
</comment>
<dbReference type="RefSeq" id="WP_009381935.1">
    <property type="nucleotide sequence ID" value="NZ_AMSQ01000002.1"/>
</dbReference>
<dbReference type="GO" id="GO:0009229">
    <property type="term" value="P:thiamine diphosphate biosynthetic process"/>
    <property type="evidence" value="ECO:0007669"/>
    <property type="project" value="UniProtKB-UniRule"/>
</dbReference>
<dbReference type="GO" id="GO:0009228">
    <property type="term" value="P:thiamine biosynthetic process"/>
    <property type="evidence" value="ECO:0007669"/>
    <property type="project" value="UniProtKB-KW"/>
</dbReference>
<evidence type="ECO:0000256" key="18">
    <source>
        <dbReference type="ARBA" id="ARBA00080570"/>
    </source>
</evidence>
<dbReference type="Gene3D" id="3.40.50.620">
    <property type="entry name" value="HUPs"/>
    <property type="match status" value="1"/>
</dbReference>
<dbReference type="PROSITE" id="PS51165">
    <property type="entry name" value="THUMP"/>
    <property type="match status" value="1"/>
</dbReference>
<comment type="catalytic activity">
    <reaction evidence="10 19">
        <text>[ThiI sulfur-carrier protein]-S-sulfanyl-L-cysteine + a uridine in tRNA + 2 reduced [2Fe-2S]-[ferredoxin] + ATP + H(+) = [ThiI sulfur-carrier protein]-L-cysteine + a 4-thiouridine in tRNA + 2 oxidized [2Fe-2S]-[ferredoxin] + AMP + diphosphate</text>
        <dbReference type="Rhea" id="RHEA:24176"/>
        <dbReference type="Rhea" id="RHEA-COMP:10000"/>
        <dbReference type="Rhea" id="RHEA-COMP:10001"/>
        <dbReference type="Rhea" id="RHEA-COMP:13337"/>
        <dbReference type="Rhea" id="RHEA-COMP:13338"/>
        <dbReference type="Rhea" id="RHEA-COMP:13339"/>
        <dbReference type="Rhea" id="RHEA-COMP:13340"/>
        <dbReference type="ChEBI" id="CHEBI:15378"/>
        <dbReference type="ChEBI" id="CHEBI:29950"/>
        <dbReference type="ChEBI" id="CHEBI:30616"/>
        <dbReference type="ChEBI" id="CHEBI:33019"/>
        <dbReference type="ChEBI" id="CHEBI:33737"/>
        <dbReference type="ChEBI" id="CHEBI:33738"/>
        <dbReference type="ChEBI" id="CHEBI:61963"/>
        <dbReference type="ChEBI" id="CHEBI:65315"/>
        <dbReference type="ChEBI" id="CHEBI:136798"/>
        <dbReference type="ChEBI" id="CHEBI:456215"/>
        <dbReference type="EC" id="2.8.1.4"/>
    </reaction>
</comment>
<reference evidence="21 22" key="1">
    <citation type="journal article" date="2013" name="Genome Announc.">
        <title>Genome Sequence of Staphylococcus massiliensis Strain S46, Isolated from the Surface of Healthy Human Skin.</title>
        <authorList>
            <person name="Srivastav R."/>
            <person name="Singh A."/>
            <person name="Jangir P.K."/>
            <person name="Kumari C."/>
            <person name="Muduli S."/>
            <person name="Sharma R."/>
        </authorList>
    </citation>
    <scope>NUCLEOTIDE SEQUENCE [LARGE SCALE GENOMIC DNA]</scope>
    <source>
        <strain evidence="21 22">S46</strain>
    </source>
</reference>
<dbReference type="Pfam" id="PF22025">
    <property type="entry name" value="ThiI_fer"/>
    <property type="match status" value="1"/>
</dbReference>
<dbReference type="PANTHER" id="PTHR43209">
    <property type="entry name" value="TRNA SULFURTRANSFERASE"/>
    <property type="match status" value="1"/>
</dbReference>
<organism evidence="21 22">
    <name type="scientific">Staphylococcus massiliensis S46</name>
    <dbReference type="NCBI Taxonomy" id="1229783"/>
    <lineage>
        <taxon>Bacteria</taxon>
        <taxon>Bacillati</taxon>
        <taxon>Bacillota</taxon>
        <taxon>Bacilli</taxon>
        <taxon>Bacillales</taxon>
        <taxon>Staphylococcaceae</taxon>
        <taxon>Staphylococcus</taxon>
    </lineage>
</organism>
<dbReference type="Gene3D" id="3.30.2130.30">
    <property type="match status" value="1"/>
</dbReference>
<dbReference type="UniPathway" id="UPA00060"/>
<dbReference type="PATRIC" id="fig|1229783.3.peg.249"/>
<comment type="function">
    <text evidence="12 19">Catalyzes the ATP-dependent transfer of a sulfur to tRNA to produce 4-thiouridine in position 8 of tRNAs, which functions as a near-UV photosensor. Also catalyzes the transfer of sulfur to the sulfur carrier protein ThiS, forming ThiS-thiocarboxylate. This is a step in the synthesis of thiazole, in the thiamine biosynthesis pathway. The sulfur is donated as persulfide by IscS.</text>
</comment>
<evidence type="ECO:0000256" key="11">
    <source>
        <dbReference type="ARBA" id="ARBA00052330"/>
    </source>
</evidence>
<dbReference type="GO" id="GO:0052837">
    <property type="term" value="P:thiazole biosynthetic process"/>
    <property type="evidence" value="ECO:0007669"/>
    <property type="project" value="TreeGrafter"/>
</dbReference>
<dbReference type="FunFam" id="3.40.50.620:FF:000053">
    <property type="entry name" value="Probable tRNA sulfurtransferase"/>
    <property type="match status" value="1"/>
</dbReference>
<evidence type="ECO:0000256" key="4">
    <source>
        <dbReference type="ARBA" id="ARBA00022555"/>
    </source>
</evidence>
<dbReference type="GO" id="GO:0005524">
    <property type="term" value="F:ATP binding"/>
    <property type="evidence" value="ECO:0007669"/>
    <property type="project" value="UniProtKB-UniRule"/>
</dbReference>
<dbReference type="SMART" id="SM00981">
    <property type="entry name" value="THUMP"/>
    <property type="match status" value="1"/>
</dbReference>
<keyword evidence="6 19" id="KW-0547">Nucleotide-binding</keyword>
<dbReference type="EMBL" id="AMSQ01000002">
    <property type="protein sequence ID" value="EKU50222.1"/>
    <property type="molecule type" value="Genomic_DNA"/>
</dbReference>
<keyword evidence="4 19" id="KW-0820">tRNA-binding</keyword>
<evidence type="ECO:0000256" key="14">
    <source>
        <dbReference type="ARBA" id="ARBA00066827"/>
    </source>
</evidence>
<name>K9B5V8_9STAP</name>
<keyword evidence="9 19" id="KW-0784">Thiamine biosynthesis</keyword>
<proteinExistence type="inferred from homology"/>
<comment type="caution">
    <text evidence="21">The sequence shown here is derived from an EMBL/GenBank/DDBJ whole genome shotgun (WGS) entry which is preliminary data.</text>
</comment>